<evidence type="ECO:0000313" key="3">
    <source>
        <dbReference type="Proteomes" id="UP000244248"/>
    </source>
</evidence>
<proteinExistence type="predicted"/>
<name>A0A2T5MJA7_9GAMM</name>
<dbReference type="Pfam" id="PF08818">
    <property type="entry name" value="DUF1801"/>
    <property type="match status" value="1"/>
</dbReference>
<keyword evidence="3" id="KW-1185">Reference proteome</keyword>
<evidence type="ECO:0000259" key="1">
    <source>
        <dbReference type="Pfam" id="PF08818"/>
    </source>
</evidence>
<dbReference type="InterPro" id="IPR014922">
    <property type="entry name" value="YdhG-like"/>
</dbReference>
<gene>
    <name evidence="2" type="ORF">CJD38_00615</name>
</gene>
<accession>A0A2T5MJA7</accession>
<dbReference type="Proteomes" id="UP000244248">
    <property type="component" value="Unassembled WGS sequence"/>
</dbReference>
<dbReference type="AlphaFoldDB" id="A0A2T5MJA7"/>
<protein>
    <recommendedName>
        <fullName evidence="1">YdhG-like domain-containing protein</fullName>
    </recommendedName>
</protein>
<dbReference type="SUPFAM" id="SSF159888">
    <property type="entry name" value="YdhG-like"/>
    <property type="match status" value="1"/>
</dbReference>
<sequence>MTIKRPTTIAEYIKAAPKEGQPHLRQLYAILKSVAPKAEETLKWNTPFFVEPRFVFAFSGNKAHLSFAPVLSAMDVFSKELAKQQTTKGMLKVPYNEPLPEALIRKMAKYCLRSVTERKDDNFW</sequence>
<dbReference type="EMBL" id="QANS01000001">
    <property type="protein sequence ID" value="PTU32661.1"/>
    <property type="molecule type" value="Genomic_DNA"/>
</dbReference>
<comment type="caution">
    <text evidence="2">The sequence shown here is derived from an EMBL/GenBank/DDBJ whole genome shotgun (WGS) entry which is preliminary data.</text>
</comment>
<dbReference type="RefSeq" id="WP_107938370.1">
    <property type="nucleotide sequence ID" value="NZ_QANS01000001.1"/>
</dbReference>
<organism evidence="2 3">
    <name type="scientific">Stenotrophobium rhamnosiphilum</name>
    <dbReference type="NCBI Taxonomy" id="2029166"/>
    <lineage>
        <taxon>Bacteria</taxon>
        <taxon>Pseudomonadati</taxon>
        <taxon>Pseudomonadota</taxon>
        <taxon>Gammaproteobacteria</taxon>
        <taxon>Nevskiales</taxon>
        <taxon>Nevskiaceae</taxon>
        <taxon>Stenotrophobium</taxon>
    </lineage>
</organism>
<dbReference type="Gene3D" id="3.90.1150.200">
    <property type="match status" value="1"/>
</dbReference>
<dbReference type="OrthoDB" id="9811812at2"/>
<reference evidence="2 3" key="1">
    <citation type="submission" date="2018-04" db="EMBL/GenBank/DDBJ databases">
        <title>Novel species isolated from glacier.</title>
        <authorList>
            <person name="Liu Q."/>
            <person name="Xin Y.-H."/>
        </authorList>
    </citation>
    <scope>NUCLEOTIDE SEQUENCE [LARGE SCALE GENOMIC DNA]</scope>
    <source>
        <strain evidence="2 3">GT1R17</strain>
    </source>
</reference>
<feature type="domain" description="YdhG-like" evidence="1">
    <location>
        <begin position="21"/>
        <end position="109"/>
    </location>
</feature>
<evidence type="ECO:0000313" key="2">
    <source>
        <dbReference type="EMBL" id="PTU32661.1"/>
    </source>
</evidence>